<feature type="coiled-coil region" evidence="1">
    <location>
        <begin position="99"/>
        <end position="144"/>
    </location>
</feature>
<keyword evidence="1" id="KW-0175">Coiled coil</keyword>
<comment type="caution">
    <text evidence="3">The sequence shown here is derived from an EMBL/GenBank/DDBJ whole genome shotgun (WGS) entry which is preliminary data.</text>
</comment>
<feature type="compositionally biased region" description="Acidic residues" evidence="2">
    <location>
        <begin position="1"/>
        <end position="10"/>
    </location>
</feature>
<evidence type="ECO:0000256" key="2">
    <source>
        <dbReference type="SAM" id="MobiDB-lite"/>
    </source>
</evidence>
<organism evidence="3 4">
    <name type="scientific">Halosolutus amylolyticus</name>
    <dbReference type="NCBI Taxonomy" id="2932267"/>
    <lineage>
        <taxon>Archaea</taxon>
        <taxon>Methanobacteriati</taxon>
        <taxon>Methanobacteriota</taxon>
        <taxon>Stenosarchaea group</taxon>
        <taxon>Halobacteria</taxon>
        <taxon>Halobacteriales</taxon>
        <taxon>Natrialbaceae</taxon>
        <taxon>Halosolutus</taxon>
    </lineage>
</organism>
<accession>A0ABD5PRG6</accession>
<keyword evidence="4" id="KW-1185">Reference proteome</keyword>
<sequence>MRYPEYEELLAESRPGTAAYTPHTQTDLLEEDVDIERLLTRSQNQEQGRIEAELGQIESRLQDRKELHDESVAELEDAVRVEKDRLQRLQHPFSAEDRVTSQKRRIRELEQQLQELQRAYWQDCEQLQRERRRLQRELTELTDTDLSLFF</sequence>
<gene>
    <name evidence="3" type="ORF">ACFO5R_14150</name>
</gene>
<dbReference type="InterPro" id="IPR058417">
    <property type="entry name" value="DUF8104"/>
</dbReference>
<dbReference type="Pfam" id="PF26406">
    <property type="entry name" value="DUF8104"/>
    <property type="match status" value="1"/>
</dbReference>
<proteinExistence type="predicted"/>
<protein>
    <submittedName>
        <fullName evidence="3">Uncharacterized protein</fullName>
    </submittedName>
</protein>
<evidence type="ECO:0000313" key="4">
    <source>
        <dbReference type="Proteomes" id="UP001595898"/>
    </source>
</evidence>
<reference evidence="3 4" key="1">
    <citation type="journal article" date="2019" name="Int. J. Syst. Evol. Microbiol.">
        <title>The Global Catalogue of Microorganisms (GCM) 10K type strain sequencing project: providing services to taxonomists for standard genome sequencing and annotation.</title>
        <authorList>
            <consortium name="The Broad Institute Genomics Platform"/>
            <consortium name="The Broad Institute Genome Sequencing Center for Infectious Disease"/>
            <person name="Wu L."/>
            <person name="Ma J."/>
        </authorList>
    </citation>
    <scope>NUCLEOTIDE SEQUENCE [LARGE SCALE GENOMIC DNA]</scope>
    <source>
        <strain evidence="3 4">WLHS5</strain>
    </source>
</reference>
<feature type="region of interest" description="Disordered" evidence="2">
    <location>
        <begin position="1"/>
        <end position="26"/>
    </location>
</feature>
<dbReference type="EMBL" id="JBHSFA010000007">
    <property type="protein sequence ID" value="MFC4543067.1"/>
    <property type="molecule type" value="Genomic_DNA"/>
</dbReference>
<name>A0ABD5PRG6_9EURY</name>
<dbReference type="AlphaFoldDB" id="A0ABD5PRG6"/>
<evidence type="ECO:0000256" key="1">
    <source>
        <dbReference type="SAM" id="Coils"/>
    </source>
</evidence>
<dbReference type="RefSeq" id="WP_250140246.1">
    <property type="nucleotide sequence ID" value="NZ_JALIQP010000002.1"/>
</dbReference>
<evidence type="ECO:0000313" key="3">
    <source>
        <dbReference type="EMBL" id="MFC4543067.1"/>
    </source>
</evidence>
<dbReference type="Proteomes" id="UP001595898">
    <property type="component" value="Unassembled WGS sequence"/>
</dbReference>